<evidence type="ECO:0000313" key="1">
    <source>
        <dbReference type="EMBL" id="KAH7999304.1"/>
    </source>
</evidence>
<name>A0ACB8F2D8_9SAUR</name>
<dbReference type="Proteomes" id="UP000827872">
    <property type="component" value="Linkage Group LG05"/>
</dbReference>
<accession>A0ACB8F2D8</accession>
<protein>
    <submittedName>
        <fullName evidence="1">Uncharacterized protein</fullName>
    </submittedName>
</protein>
<keyword evidence="2" id="KW-1185">Reference proteome</keyword>
<organism evidence="1 2">
    <name type="scientific">Sphaerodactylus townsendi</name>
    <dbReference type="NCBI Taxonomy" id="933632"/>
    <lineage>
        <taxon>Eukaryota</taxon>
        <taxon>Metazoa</taxon>
        <taxon>Chordata</taxon>
        <taxon>Craniata</taxon>
        <taxon>Vertebrata</taxon>
        <taxon>Euteleostomi</taxon>
        <taxon>Lepidosauria</taxon>
        <taxon>Squamata</taxon>
        <taxon>Bifurcata</taxon>
        <taxon>Gekkota</taxon>
        <taxon>Sphaerodactylidae</taxon>
        <taxon>Sphaerodactylus</taxon>
    </lineage>
</organism>
<evidence type="ECO:0000313" key="2">
    <source>
        <dbReference type="Proteomes" id="UP000827872"/>
    </source>
</evidence>
<gene>
    <name evidence="1" type="ORF">K3G42_008410</name>
</gene>
<proteinExistence type="predicted"/>
<comment type="caution">
    <text evidence="1">The sequence shown here is derived from an EMBL/GenBank/DDBJ whole genome shotgun (WGS) entry which is preliminary data.</text>
</comment>
<sequence>MRLPNRKLERVFLLPEAVSPNREKVQLGAEQDRVQNTIYRDINTICKQRASKTLHLMDTVSTASSTRSKDYSEIITVSNYSTILAGNAHLLHSVSHRQK</sequence>
<dbReference type="EMBL" id="CM037618">
    <property type="protein sequence ID" value="KAH7999304.1"/>
    <property type="molecule type" value="Genomic_DNA"/>
</dbReference>
<reference evidence="1" key="1">
    <citation type="submission" date="2021-08" db="EMBL/GenBank/DDBJ databases">
        <title>The first chromosome-level gecko genome reveals the dynamic sex chromosomes of Neotropical dwarf geckos (Sphaerodactylidae: Sphaerodactylus).</title>
        <authorList>
            <person name="Pinto B.J."/>
            <person name="Keating S.E."/>
            <person name="Gamble T."/>
        </authorList>
    </citation>
    <scope>NUCLEOTIDE SEQUENCE</scope>
    <source>
        <strain evidence="1">TG3544</strain>
    </source>
</reference>